<dbReference type="Proteomes" id="UP000092573">
    <property type="component" value="Chromosome"/>
</dbReference>
<protein>
    <recommendedName>
        <fullName evidence="3">DUF2634 domain-containing protein</fullName>
    </recommendedName>
</protein>
<evidence type="ECO:0008006" key="3">
    <source>
        <dbReference type="Google" id="ProtNLM"/>
    </source>
</evidence>
<dbReference type="AlphaFoldDB" id="A0A1B1MX02"/>
<evidence type="ECO:0000313" key="2">
    <source>
        <dbReference type="Proteomes" id="UP000092573"/>
    </source>
</evidence>
<dbReference type="RefSeq" id="WP_068694320.1">
    <property type="nucleotide sequence ID" value="NZ_CP014167.1"/>
</dbReference>
<dbReference type="Gene3D" id="3.10.450.40">
    <property type="match status" value="1"/>
</dbReference>
<dbReference type="OrthoDB" id="2088193at2"/>
<organism evidence="1 2">
    <name type="scientific">Paenibacillus yonginensis</name>
    <dbReference type="NCBI Taxonomy" id="1462996"/>
    <lineage>
        <taxon>Bacteria</taxon>
        <taxon>Bacillati</taxon>
        <taxon>Bacillota</taxon>
        <taxon>Bacilli</taxon>
        <taxon>Bacillales</taxon>
        <taxon>Paenibacillaceae</taxon>
        <taxon>Paenibacillus</taxon>
    </lineage>
</organism>
<dbReference type="STRING" id="1462996.AWM70_03260"/>
<evidence type="ECO:0000313" key="1">
    <source>
        <dbReference type="EMBL" id="ANS73712.1"/>
    </source>
</evidence>
<keyword evidence="2" id="KW-1185">Reference proteome</keyword>
<reference evidence="1 2" key="1">
    <citation type="submission" date="2016-01" db="EMBL/GenBank/DDBJ databases">
        <title>Complete Genome Sequence of Paenibacillus yonginensis DCY84, a novel Plant Growth-Promoting Bacteria with Elicitation of Induced Systemic Resistance.</title>
        <authorList>
            <person name="Kim Y.J."/>
            <person name="Yang D.C."/>
            <person name="Sukweenadhi J."/>
        </authorList>
    </citation>
    <scope>NUCLEOTIDE SEQUENCE [LARGE SCALE GENOMIC DNA]</scope>
    <source>
        <strain evidence="1 2">DCY84</strain>
    </source>
</reference>
<dbReference type="InterPro" id="IPR020288">
    <property type="entry name" value="Sheath_initiator"/>
</dbReference>
<dbReference type="EMBL" id="CP014167">
    <property type="protein sequence ID" value="ANS73712.1"/>
    <property type="molecule type" value="Genomic_DNA"/>
</dbReference>
<name>A0A1B1MX02_9BACL</name>
<sequence>MESLKLEADGDVSFEIISGQEELAQCCRIVLGTKTGEWFLNPDSGLDYSLFLGKDINETQMNDALSTALLQEERITSVESVSLSIDRKARTLTAGFKATGMDGAEILLEEVEVGAG</sequence>
<proteinExistence type="predicted"/>
<dbReference type="KEGG" id="pyg:AWM70_03260"/>
<accession>A0A1B1MX02</accession>
<dbReference type="Pfam" id="PF10934">
    <property type="entry name" value="Sheath_initiator"/>
    <property type="match status" value="1"/>
</dbReference>
<dbReference type="SUPFAM" id="SSF160719">
    <property type="entry name" value="gpW/gp25-like"/>
    <property type="match status" value="1"/>
</dbReference>
<gene>
    <name evidence="1" type="ORF">AWM70_03260</name>
</gene>